<comment type="caution">
    <text evidence="8">The sequence shown here is derived from an EMBL/GenBank/DDBJ whole genome shotgun (WGS) entry which is preliminary data.</text>
</comment>
<dbReference type="GO" id="GO:0005813">
    <property type="term" value="C:centrosome"/>
    <property type="evidence" value="ECO:0007669"/>
    <property type="project" value="TreeGrafter"/>
</dbReference>
<feature type="coiled-coil region" evidence="3">
    <location>
        <begin position="63"/>
        <end position="119"/>
    </location>
</feature>
<dbReference type="Pfam" id="PF18615">
    <property type="entry name" value="SMYLE_N"/>
    <property type="match status" value="1"/>
</dbReference>
<dbReference type="PANTHER" id="PTHR46501">
    <property type="entry name" value="MYOMEGALIN"/>
    <property type="match status" value="1"/>
</dbReference>
<feature type="compositionally biased region" description="Acidic residues" evidence="4">
    <location>
        <begin position="1257"/>
        <end position="1280"/>
    </location>
</feature>
<proteinExistence type="predicted"/>
<dbReference type="EMBL" id="CAWUFR010000989">
    <property type="protein sequence ID" value="CAK6982317.1"/>
    <property type="molecule type" value="Genomic_DNA"/>
</dbReference>
<feature type="compositionally biased region" description="Polar residues" evidence="4">
    <location>
        <begin position="1283"/>
        <end position="1292"/>
    </location>
</feature>
<evidence type="ECO:0000256" key="4">
    <source>
        <dbReference type="SAM" id="MobiDB-lite"/>
    </source>
</evidence>
<dbReference type="GO" id="GO:0005634">
    <property type="term" value="C:nucleus"/>
    <property type="evidence" value="ECO:0007669"/>
    <property type="project" value="InterPro"/>
</dbReference>
<feature type="coiled-coil region" evidence="3">
    <location>
        <begin position="930"/>
        <end position="989"/>
    </location>
</feature>
<feature type="compositionally biased region" description="Polar residues" evidence="4">
    <location>
        <begin position="511"/>
        <end position="535"/>
    </location>
</feature>
<dbReference type="GO" id="GO:0008270">
    <property type="term" value="F:zinc ion binding"/>
    <property type="evidence" value="ECO:0007669"/>
    <property type="project" value="InterPro"/>
</dbReference>
<dbReference type="GO" id="GO:0060090">
    <property type="term" value="F:molecular adaptor activity"/>
    <property type="evidence" value="ECO:0007669"/>
    <property type="project" value="TreeGrafter"/>
</dbReference>
<feature type="compositionally biased region" description="Polar residues" evidence="4">
    <location>
        <begin position="462"/>
        <end position="474"/>
    </location>
</feature>
<feature type="compositionally biased region" description="Basic and acidic residues" evidence="4">
    <location>
        <begin position="198"/>
        <end position="229"/>
    </location>
</feature>
<sequence>MPPTKEPPLVTMSNCGFRGYRTISQHLNDLKKENFSLKLRIYFLEEKIQQKFEESSDDVHKRNIELKVEVESLKKELEEKQEFLDKALSTAECLSNQNEAELQRRLEDRQEEISHMQEILETKVQLLQEEALLARGEAHKMASLADSEAQRCLALEREMLKRIEECGGDVGRLAQHALADKDSRVTMSTEQSCRVSSKRGDKCVRGEEEKKEKREKGRKGENKSHESDFKGATATDYKRSPSVMLDVVKMKEACRICARELCGNQRRWIFHPAAKLNLQVLLSHAVGRELSRDGRGEFACSKCAFMLDRMYRFDTVIARVEALSLERLHKLLLEKDRLRQCIGGMYRKNNAEDEGVAPAGSCVAVVVAAVEAAPEDSPIVDLSDLQEVRYSDMVQDDLVYSVYESWADKEDPALDQHHHVHQCTGADPIPGQKPRRCRGCAALRVADSDYEAVCKVPRRVGQRSTSCGPSTRYSTGAPGAEDPNRTESEAISSIPFESASAELDTDKTTCDRTSLSPASSADSLHTAVDVSSQPPNHKDREETEPETEPEKDPEEAAERRDVTQDESSVSGLEVMLSLLKGWEYRPVKPRRGSKLPVLVKAKLEQSLSLTLPVPLRGSCGGAGAGAECELYPHQRVPEVVTPCPQNDLQAELEEMEQQWLDDYVQCGPFRFQQRVIDEQQGQLIQYESAAGECVGELQKAQNQVRSLQAKIRESENRNQKLQERLGEMELELRSAGEEAQQQERNVQNISDTVNSKDAEAAELYRVIEEQNKMLCSLKDLANRSQLQQLQVSGAESIRGHGEVLGLQASLFQAQLELQAGQRAQRQAARTHEDLSRALQRLEKDLQGALQHRRETESYNQDLQLALENARSALQEREEQLINGERERQREEEETQKIIRELQMSLQTKEQLLQDYCELLDDPKEKRDSQLQKLRQRIQERDRALERAVDEKFRCVEEKEEETRRLQLLLREKERDLERQRCVLANNEETITSLEVLVRGKSLELEQVCDSWRNVQRQQLDSDERQIYILRERDAIISQLQAALHTRTQEAQDLRCSLLTQIQSAPSDILEELKVRLQLKDRLFQEVLGDRTRQAQEHQEQVHDLLRSIGSRDQYIQDSASRLSEVMSEQTTRLQELRKQLSSGVGSRSDLDPDLAAEFQAVQEELSLVLRREKENQELSRSHSARMEAMSRSLHVKEEIIRDFQRQLVDPSELPLVERLTQELQELREVQLDVPPARGPVLGRDRANGRQPEFGELSSEDEDEADEDLNSEYTESVDEDESKLSVQSLENTE</sequence>
<dbReference type="InterPro" id="IPR040947">
    <property type="entry name" value="SMYLE_N"/>
</dbReference>
<evidence type="ECO:0000259" key="7">
    <source>
        <dbReference type="Pfam" id="PF18615"/>
    </source>
</evidence>
<gene>
    <name evidence="8" type="ORF">FSCOSCO3_A007685</name>
</gene>
<dbReference type="GO" id="GO:0007098">
    <property type="term" value="P:centrosome cycle"/>
    <property type="evidence" value="ECO:0007669"/>
    <property type="project" value="TreeGrafter"/>
</dbReference>
<feature type="coiled-coil region" evidence="3">
    <location>
        <begin position="824"/>
        <end position="893"/>
    </location>
</feature>
<feature type="region of interest" description="Disordered" evidence="4">
    <location>
        <begin position="1230"/>
        <end position="1292"/>
    </location>
</feature>
<keyword evidence="3" id="KW-0175">Coiled coil</keyword>
<dbReference type="GO" id="GO:0090063">
    <property type="term" value="P:positive regulation of microtubule nucleation"/>
    <property type="evidence" value="ECO:0007669"/>
    <property type="project" value="TreeGrafter"/>
</dbReference>
<evidence type="ECO:0000259" key="5">
    <source>
        <dbReference type="Pfam" id="PF07776"/>
    </source>
</evidence>
<evidence type="ECO:0000256" key="3">
    <source>
        <dbReference type="SAM" id="Coils"/>
    </source>
</evidence>
<dbReference type="Pfam" id="PF07989">
    <property type="entry name" value="Cnn_1N"/>
    <property type="match status" value="1"/>
</dbReference>
<dbReference type="GO" id="GO:1903358">
    <property type="term" value="P:regulation of Golgi organization"/>
    <property type="evidence" value="ECO:0007669"/>
    <property type="project" value="TreeGrafter"/>
</dbReference>
<evidence type="ECO:0000259" key="6">
    <source>
        <dbReference type="Pfam" id="PF07989"/>
    </source>
</evidence>
<feature type="compositionally biased region" description="Basic and acidic residues" evidence="4">
    <location>
        <begin position="548"/>
        <end position="563"/>
    </location>
</feature>
<dbReference type="Proteomes" id="UP001314229">
    <property type="component" value="Unassembled WGS sequence"/>
</dbReference>
<feature type="region of interest" description="Disordered" evidence="4">
    <location>
        <begin position="458"/>
        <end position="569"/>
    </location>
</feature>
<name>A0AAV1QD02_SCOSC</name>
<evidence type="ECO:0000313" key="9">
    <source>
        <dbReference type="Proteomes" id="UP001314229"/>
    </source>
</evidence>
<feature type="domain" description="Short myomegalin-like EB1 binding protein N-terminal" evidence="7">
    <location>
        <begin position="379"/>
        <end position="656"/>
    </location>
</feature>
<dbReference type="InterPro" id="IPR052593">
    <property type="entry name" value="MT-associated_AKAP9-binding"/>
</dbReference>
<dbReference type="InterPro" id="IPR012934">
    <property type="entry name" value="Znf_AD"/>
</dbReference>
<keyword evidence="9" id="KW-1185">Reference proteome</keyword>
<evidence type="ECO:0000313" key="8">
    <source>
        <dbReference type="EMBL" id="CAK6982317.1"/>
    </source>
</evidence>
<organism evidence="8 9">
    <name type="scientific">Scomber scombrus</name>
    <name type="common">Atlantic mackerel</name>
    <name type="synonym">Scomber vernalis</name>
    <dbReference type="NCBI Taxonomy" id="13677"/>
    <lineage>
        <taxon>Eukaryota</taxon>
        <taxon>Metazoa</taxon>
        <taxon>Chordata</taxon>
        <taxon>Craniata</taxon>
        <taxon>Vertebrata</taxon>
        <taxon>Euteleostomi</taxon>
        <taxon>Actinopterygii</taxon>
        <taxon>Neopterygii</taxon>
        <taxon>Teleostei</taxon>
        <taxon>Neoteleostei</taxon>
        <taxon>Acanthomorphata</taxon>
        <taxon>Pelagiaria</taxon>
        <taxon>Scombriformes</taxon>
        <taxon>Scombridae</taxon>
        <taxon>Scomber</taxon>
    </lineage>
</organism>
<dbReference type="InterPro" id="IPR012943">
    <property type="entry name" value="Cnn_1N"/>
</dbReference>
<evidence type="ECO:0000256" key="1">
    <source>
        <dbReference type="ARBA" id="ARBA00004496"/>
    </source>
</evidence>
<feature type="domain" description="Centrosomin N-terminal motif 1" evidence="6">
    <location>
        <begin position="23"/>
        <end position="87"/>
    </location>
</feature>
<feature type="region of interest" description="Disordered" evidence="4">
    <location>
        <begin position="182"/>
        <end position="233"/>
    </location>
</feature>
<comment type="subcellular location">
    <subcellularLocation>
        <location evidence="1">Cytoplasm</location>
    </subcellularLocation>
</comment>
<feature type="compositionally biased region" description="Polar residues" evidence="4">
    <location>
        <begin position="185"/>
        <end position="195"/>
    </location>
</feature>
<reference evidence="8 9" key="1">
    <citation type="submission" date="2024-01" db="EMBL/GenBank/DDBJ databases">
        <authorList>
            <person name="Alioto T."/>
            <person name="Alioto T."/>
            <person name="Gomez Garrido J."/>
        </authorList>
    </citation>
    <scope>NUCLEOTIDE SEQUENCE [LARGE SCALE GENOMIC DNA]</scope>
</reference>
<feature type="coiled-coil region" evidence="3">
    <location>
        <begin position="690"/>
        <end position="759"/>
    </location>
</feature>
<dbReference type="PANTHER" id="PTHR46501:SF2">
    <property type="entry name" value="MYOMEGALIN"/>
    <property type="match status" value="1"/>
</dbReference>
<protein>
    <submittedName>
        <fullName evidence="8">Myomegalin</fullName>
    </submittedName>
</protein>
<feature type="non-terminal residue" evidence="8">
    <location>
        <position position="1292"/>
    </location>
</feature>
<dbReference type="Pfam" id="PF07776">
    <property type="entry name" value="zf-AD"/>
    <property type="match status" value="1"/>
</dbReference>
<evidence type="ECO:0000256" key="2">
    <source>
        <dbReference type="ARBA" id="ARBA00022490"/>
    </source>
</evidence>
<feature type="domain" description="ZAD" evidence="5">
    <location>
        <begin position="254"/>
        <end position="324"/>
    </location>
</feature>
<dbReference type="GO" id="GO:0005794">
    <property type="term" value="C:Golgi apparatus"/>
    <property type="evidence" value="ECO:0007669"/>
    <property type="project" value="TreeGrafter"/>
</dbReference>
<accession>A0AAV1QD02</accession>
<keyword evidence="2" id="KW-0963">Cytoplasm</keyword>